<organism evidence="2 3">
    <name type="scientific">Microscilla marina ATCC 23134</name>
    <dbReference type="NCBI Taxonomy" id="313606"/>
    <lineage>
        <taxon>Bacteria</taxon>
        <taxon>Pseudomonadati</taxon>
        <taxon>Bacteroidota</taxon>
        <taxon>Cytophagia</taxon>
        <taxon>Cytophagales</taxon>
        <taxon>Microscillaceae</taxon>
        <taxon>Microscilla</taxon>
    </lineage>
</organism>
<sequence>MKKHLLLFSFILTSYCQTIAQVNTEIYRPSNRQQGLVGQLKASLSLNRGNGNNDIFSGSIKNSYVRKRHVIFGIGSYNFGQTRNDGSTNVFKRKGFLYAKYNYAIDKDSASHWSAEVFGQNELNEFIRLQNRLLGGIGFRWDIIKNPKALNLSFGSSVMYEFEEIKLDSSDLTYPLQTNFWRWSNYLSMTYLLDNSSNKTFFSFVAYIQPAVYDINNSQMFNLTENYRILLNASVRTNISKTLSFGMTFKYRHASFIQSFLENYDYSLRSNLIINF</sequence>
<keyword evidence="1" id="KW-0732">Signal</keyword>
<name>A1ZUU1_MICM2</name>
<accession>A1ZUU1</accession>
<evidence type="ECO:0008006" key="4">
    <source>
        <dbReference type="Google" id="ProtNLM"/>
    </source>
</evidence>
<keyword evidence="3" id="KW-1185">Reference proteome</keyword>
<reference evidence="2 3" key="1">
    <citation type="submission" date="2007-01" db="EMBL/GenBank/DDBJ databases">
        <authorList>
            <person name="Haygood M."/>
            <person name="Podell S."/>
            <person name="Anderson C."/>
            <person name="Hopkinson B."/>
            <person name="Roe K."/>
            <person name="Barbeau K."/>
            <person name="Gaasterland T."/>
            <person name="Ferriera S."/>
            <person name="Johnson J."/>
            <person name="Kravitz S."/>
            <person name="Beeson K."/>
            <person name="Sutton G."/>
            <person name="Rogers Y.-H."/>
            <person name="Friedman R."/>
            <person name="Frazier M."/>
            <person name="Venter J.C."/>
        </authorList>
    </citation>
    <scope>NUCLEOTIDE SEQUENCE [LARGE SCALE GENOMIC DNA]</scope>
    <source>
        <strain evidence="2 3">ATCC 23134</strain>
    </source>
</reference>
<evidence type="ECO:0000313" key="2">
    <source>
        <dbReference type="EMBL" id="EAY25845.1"/>
    </source>
</evidence>
<dbReference type="RefSeq" id="WP_002702030.1">
    <property type="nucleotide sequence ID" value="NZ_AAWS01000042.1"/>
</dbReference>
<dbReference type="OrthoDB" id="6118633at2"/>
<dbReference type="AlphaFoldDB" id="A1ZUU1"/>
<dbReference type="Proteomes" id="UP000004095">
    <property type="component" value="Unassembled WGS sequence"/>
</dbReference>
<dbReference type="EMBL" id="AAWS01000042">
    <property type="protein sequence ID" value="EAY25845.1"/>
    <property type="molecule type" value="Genomic_DNA"/>
</dbReference>
<feature type="chain" id="PRO_5002642249" description="DUF481 domain-containing protein" evidence="1">
    <location>
        <begin position="21"/>
        <end position="276"/>
    </location>
</feature>
<protein>
    <recommendedName>
        <fullName evidence="4">DUF481 domain-containing protein</fullName>
    </recommendedName>
</protein>
<feature type="signal peptide" evidence="1">
    <location>
        <begin position="1"/>
        <end position="20"/>
    </location>
</feature>
<gene>
    <name evidence="2" type="ORF">M23134_07657</name>
</gene>
<proteinExistence type="predicted"/>
<evidence type="ECO:0000256" key="1">
    <source>
        <dbReference type="SAM" id="SignalP"/>
    </source>
</evidence>
<evidence type="ECO:0000313" key="3">
    <source>
        <dbReference type="Proteomes" id="UP000004095"/>
    </source>
</evidence>
<comment type="caution">
    <text evidence="2">The sequence shown here is derived from an EMBL/GenBank/DDBJ whole genome shotgun (WGS) entry which is preliminary data.</text>
</comment>
<dbReference type="InterPro" id="IPR007433">
    <property type="entry name" value="DUF481"/>
</dbReference>
<dbReference type="Pfam" id="PF04338">
    <property type="entry name" value="DUF481"/>
    <property type="match status" value="1"/>
</dbReference>